<dbReference type="EMBL" id="CP133659">
    <property type="protein sequence ID" value="WMW64339.1"/>
    <property type="molecule type" value="Genomic_DNA"/>
</dbReference>
<protein>
    <submittedName>
        <fullName evidence="10">Sigma-54 dependent transcriptional regulator</fullName>
    </submittedName>
</protein>
<dbReference type="Gene3D" id="3.40.50.2300">
    <property type="match status" value="1"/>
</dbReference>
<reference evidence="10" key="1">
    <citation type="submission" date="2023-09" db="EMBL/GenBank/DDBJ databases">
        <authorList>
            <consortium name="CW5 consortium"/>
            <person name="Lu C.-W."/>
        </authorList>
    </citation>
    <scope>NUCLEOTIDE SEQUENCE</scope>
    <source>
        <strain evidence="10">KPS</strain>
    </source>
</reference>
<evidence type="ECO:0000313" key="10">
    <source>
        <dbReference type="EMBL" id="WMW64339.1"/>
    </source>
</evidence>
<keyword evidence="6" id="KW-0597">Phosphoprotein</keyword>
<dbReference type="Pfam" id="PF25601">
    <property type="entry name" value="AAA_lid_14"/>
    <property type="match status" value="1"/>
</dbReference>
<feature type="modified residue" description="4-aspartylphosphate" evidence="6">
    <location>
        <position position="87"/>
    </location>
</feature>
<dbReference type="InterPro" id="IPR001789">
    <property type="entry name" value="Sig_transdc_resp-reg_receiver"/>
</dbReference>
<evidence type="ECO:0000256" key="4">
    <source>
        <dbReference type="ARBA" id="ARBA00023125"/>
    </source>
</evidence>
<dbReference type="InterPro" id="IPR027417">
    <property type="entry name" value="P-loop_NTPase"/>
</dbReference>
<dbReference type="Gene3D" id="1.10.8.60">
    <property type="match status" value="1"/>
</dbReference>
<evidence type="ECO:0000256" key="6">
    <source>
        <dbReference type="PROSITE-ProRule" id="PRU00169"/>
    </source>
</evidence>
<dbReference type="PANTHER" id="PTHR32071">
    <property type="entry name" value="TRANSCRIPTIONAL REGULATORY PROTEIN"/>
    <property type="match status" value="1"/>
</dbReference>
<dbReference type="InterPro" id="IPR011006">
    <property type="entry name" value="CheY-like_superfamily"/>
</dbReference>
<dbReference type="PROSITE" id="PS50110">
    <property type="entry name" value="RESPONSE_REGULATORY"/>
    <property type="match status" value="1"/>
</dbReference>
<evidence type="ECO:0000256" key="5">
    <source>
        <dbReference type="ARBA" id="ARBA00023163"/>
    </source>
</evidence>
<accession>A0ABY9QYS8</accession>
<sequence length="515" mass="55349">MNDTPGRATGAAAKTAGPPSPSSSPATPHAPDPPGPARILVVDDEAIARDNLALALGRQGHETFTAANGAEALELLAGADFDLVLTDLMMQGMDGLDLLRAVRLRHPDTEVVVVTGYPTVKTAVEAMHAGAYHYLPKPYDLDEARALVQKALEKRRLKQEVARLREQLRERSLPVPLLGAAPCMQALKRTIAQVAPSDVTVLILGETGTGKELAARMVHLFSRRSESRFLAINCGAFNEELLESELFGHEQGAFSGAVRQRKGLFEAAEGGTLFLDEVGEMSLPMQVKLLRAVQERTIRRVGGTADIPVDVRLLAATNKDLAAEAAAGRFRHDLYYRLNVVVLRMPPLAERMEDVPLLAQYFAEKAARDTGRPAPHIAPETLAVLARYPFPGNVRELHNIIERAAVLCAGDVITPADLPPDLRALAGITGGAGMDGGSGGAAGPALVLRADEPARMPGGRGEGMTPDGRPMTLDENERAHIEWVLELAGGNRTQAARVLDIDRASLWRKLKRYGL</sequence>
<dbReference type="SUPFAM" id="SSF46689">
    <property type="entry name" value="Homeodomain-like"/>
    <property type="match status" value="1"/>
</dbReference>
<keyword evidence="1" id="KW-0547">Nucleotide-binding</keyword>
<keyword evidence="3" id="KW-0805">Transcription regulation</keyword>
<evidence type="ECO:0000259" key="9">
    <source>
        <dbReference type="PROSITE" id="PS50110"/>
    </source>
</evidence>
<dbReference type="SMART" id="SM00382">
    <property type="entry name" value="AAA"/>
    <property type="match status" value="1"/>
</dbReference>
<dbReference type="InterPro" id="IPR058031">
    <property type="entry name" value="AAA_lid_NorR"/>
</dbReference>
<dbReference type="Pfam" id="PF00072">
    <property type="entry name" value="Response_reg"/>
    <property type="match status" value="1"/>
</dbReference>
<dbReference type="RefSeq" id="WP_309540435.1">
    <property type="nucleotide sequence ID" value="NZ_CP133659.1"/>
</dbReference>
<dbReference type="InterPro" id="IPR002197">
    <property type="entry name" value="HTH_Fis"/>
</dbReference>
<gene>
    <name evidence="10" type="ORF">KPS_002350</name>
</gene>
<dbReference type="SUPFAM" id="SSF52172">
    <property type="entry name" value="CheY-like"/>
    <property type="match status" value="1"/>
</dbReference>
<keyword evidence="5" id="KW-0804">Transcription</keyword>
<dbReference type="InterPro" id="IPR009057">
    <property type="entry name" value="Homeodomain-like_sf"/>
</dbReference>
<dbReference type="InterPro" id="IPR025943">
    <property type="entry name" value="Sigma_54_int_dom_ATP-bd_2"/>
</dbReference>
<dbReference type="Pfam" id="PF02954">
    <property type="entry name" value="HTH_8"/>
    <property type="match status" value="1"/>
</dbReference>
<dbReference type="InterPro" id="IPR025944">
    <property type="entry name" value="Sigma_54_int_dom_CS"/>
</dbReference>
<evidence type="ECO:0000256" key="2">
    <source>
        <dbReference type="ARBA" id="ARBA00022840"/>
    </source>
</evidence>
<dbReference type="Gene3D" id="1.10.10.60">
    <property type="entry name" value="Homeodomain-like"/>
    <property type="match status" value="1"/>
</dbReference>
<dbReference type="InterPro" id="IPR003593">
    <property type="entry name" value="AAA+_ATPase"/>
</dbReference>
<feature type="compositionally biased region" description="Low complexity" evidence="7">
    <location>
        <begin position="1"/>
        <end position="17"/>
    </location>
</feature>
<keyword evidence="4" id="KW-0238">DNA-binding</keyword>
<evidence type="ECO:0000259" key="8">
    <source>
        <dbReference type="PROSITE" id="PS50045"/>
    </source>
</evidence>
<evidence type="ECO:0000256" key="1">
    <source>
        <dbReference type="ARBA" id="ARBA00022741"/>
    </source>
</evidence>
<dbReference type="PROSITE" id="PS00676">
    <property type="entry name" value="SIGMA54_INTERACT_2"/>
    <property type="match status" value="1"/>
</dbReference>
<dbReference type="InterPro" id="IPR002078">
    <property type="entry name" value="Sigma_54_int"/>
</dbReference>
<feature type="region of interest" description="Disordered" evidence="7">
    <location>
        <begin position="1"/>
        <end position="36"/>
    </location>
</feature>
<keyword evidence="11" id="KW-1185">Reference proteome</keyword>
<dbReference type="CDD" id="cd00009">
    <property type="entry name" value="AAA"/>
    <property type="match status" value="1"/>
</dbReference>
<dbReference type="PROSITE" id="PS00688">
    <property type="entry name" value="SIGMA54_INTERACT_3"/>
    <property type="match status" value="1"/>
</dbReference>
<dbReference type="PRINTS" id="PR01590">
    <property type="entry name" value="HTHFIS"/>
</dbReference>
<dbReference type="Proteomes" id="UP001180616">
    <property type="component" value="Chromosome"/>
</dbReference>
<evidence type="ECO:0000256" key="7">
    <source>
        <dbReference type="SAM" id="MobiDB-lite"/>
    </source>
</evidence>
<dbReference type="SUPFAM" id="SSF52540">
    <property type="entry name" value="P-loop containing nucleoside triphosphate hydrolases"/>
    <property type="match status" value="1"/>
</dbReference>
<feature type="compositionally biased region" description="Pro residues" evidence="7">
    <location>
        <begin position="18"/>
        <end position="36"/>
    </location>
</feature>
<keyword evidence="2" id="KW-0067">ATP-binding</keyword>
<name>A0ABY9QYS8_9BACT</name>
<evidence type="ECO:0000256" key="3">
    <source>
        <dbReference type="ARBA" id="ARBA00023015"/>
    </source>
</evidence>
<organism evidence="10 11">
    <name type="scientific">Nitratidesulfovibrio liaohensis</name>
    <dbReference type="NCBI Taxonomy" id="2604158"/>
    <lineage>
        <taxon>Bacteria</taxon>
        <taxon>Pseudomonadati</taxon>
        <taxon>Thermodesulfobacteriota</taxon>
        <taxon>Desulfovibrionia</taxon>
        <taxon>Desulfovibrionales</taxon>
        <taxon>Desulfovibrionaceae</taxon>
        <taxon>Nitratidesulfovibrio</taxon>
    </lineage>
</organism>
<dbReference type="SMART" id="SM00448">
    <property type="entry name" value="REC"/>
    <property type="match status" value="1"/>
</dbReference>
<feature type="domain" description="Response regulatory" evidence="9">
    <location>
        <begin position="38"/>
        <end position="152"/>
    </location>
</feature>
<evidence type="ECO:0000313" key="11">
    <source>
        <dbReference type="Proteomes" id="UP001180616"/>
    </source>
</evidence>
<dbReference type="Pfam" id="PF00158">
    <property type="entry name" value="Sigma54_activat"/>
    <property type="match status" value="1"/>
</dbReference>
<proteinExistence type="predicted"/>
<feature type="domain" description="Sigma-54 factor interaction" evidence="8">
    <location>
        <begin position="177"/>
        <end position="406"/>
    </location>
</feature>
<dbReference type="PANTHER" id="PTHR32071:SF100">
    <property type="entry name" value="RESPONSE REGULATOR PROTEIN PILR"/>
    <property type="match status" value="1"/>
</dbReference>
<dbReference type="PROSITE" id="PS50045">
    <property type="entry name" value="SIGMA54_INTERACT_4"/>
    <property type="match status" value="1"/>
</dbReference>
<dbReference type="Gene3D" id="3.40.50.300">
    <property type="entry name" value="P-loop containing nucleotide triphosphate hydrolases"/>
    <property type="match status" value="1"/>
</dbReference>